<keyword evidence="2" id="KW-1185">Reference proteome</keyword>
<dbReference type="SUPFAM" id="SSF75005">
    <property type="entry name" value="Arabinanase/levansucrase/invertase"/>
    <property type="match status" value="1"/>
</dbReference>
<evidence type="ECO:0008006" key="3">
    <source>
        <dbReference type="Google" id="ProtNLM"/>
    </source>
</evidence>
<reference evidence="1" key="1">
    <citation type="journal article" date="2018" name="Int. J. Syst. Evol. Microbiol.">
        <title>Jatrophihabitans telluris sp. nov., isolated from sediment soil of lava forest wetlands and the emended description of the genus Jatrophihabitans.</title>
        <authorList>
            <person name="Lee K.C."/>
            <person name="Suh M.K."/>
            <person name="Eom M.K."/>
            <person name="Kim K.K."/>
            <person name="Kim J.S."/>
            <person name="Kim D.S."/>
            <person name="Ko S.H."/>
            <person name="Shin Y.K."/>
            <person name="Lee J.S."/>
        </authorList>
    </citation>
    <scope>NUCLEOTIDE SEQUENCE</scope>
    <source>
        <strain evidence="1">N237</strain>
    </source>
</reference>
<protein>
    <recommendedName>
        <fullName evidence="3">Exo-alpha-sialidase</fullName>
    </recommendedName>
</protein>
<evidence type="ECO:0000313" key="2">
    <source>
        <dbReference type="Proteomes" id="UP001056336"/>
    </source>
</evidence>
<dbReference type="RefSeq" id="WP_249769708.1">
    <property type="nucleotide sequence ID" value="NZ_CP097332.1"/>
</dbReference>
<organism evidence="1 2">
    <name type="scientific">Jatrophihabitans telluris</name>
    <dbReference type="NCBI Taxonomy" id="2038343"/>
    <lineage>
        <taxon>Bacteria</taxon>
        <taxon>Bacillati</taxon>
        <taxon>Actinomycetota</taxon>
        <taxon>Actinomycetes</taxon>
        <taxon>Jatrophihabitantales</taxon>
        <taxon>Jatrophihabitantaceae</taxon>
        <taxon>Jatrophihabitans</taxon>
    </lineage>
</organism>
<sequence length="305" mass="32996">MSGPALPSLDPSAGELVIAPPAEGDGNWAGAPSAFYDDGTYYLAYRLRRPVNDGRGYANVLARSDDGVAFTTIALFDKDELGTASLERPAVVRRPDGGWRIFLSLSTEGSKHWRIDALDADAPEDLPAGDRVVVWPGDDAVAVKDPVVLIDRDGRWHAWLCCHPLDVAGSEDRMTTRYTSSVDGQTWSDPVQVLAPGLSGWDRRGRRLTTVRHNADGSADAYYDGRRSAEENWYERTGHASAPGLAMPFVVSDPAIVGQSQHGRGTLRYASIVPVGGGRLAGWRVYYEAATPSGANEIRTQFLPA</sequence>
<accession>A0ABY4QW52</accession>
<reference evidence="1" key="2">
    <citation type="submission" date="2022-05" db="EMBL/GenBank/DDBJ databases">
        <authorList>
            <person name="Kim J.-S."/>
            <person name="Lee K."/>
            <person name="Suh M."/>
            <person name="Eom M."/>
            <person name="Kim J.-S."/>
            <person name="Kim D.-S."/>
            <person name="Ko S.-H."/>
            <person name="Shin Y."/>
            <person name="Lee J.-S."/>
        </authorList>
    </citation>
    <scope>NUCLEOTIDE SEQUENCE</scope>
    <source>
        <strain evidence="1">N237</strain>
    </source>
</reference>
<dbReference type="InterPro" id="IPR023296">
    <property type="entry name" value="Glyco_hydro_beta-prop_sf"/>
</dbReference>
<dbReference type="EMBL" id="CP097332">
    <property type="protein sequence ID" value="UQX87225.1"/>
    <property type="molecule type" value="Genomic_DNA"/>
</dbReference>
<dbReference type="Gene3D" id="2.115.10.20">
    <property type="entry name" value="Glycosyl hydrolase domain, family 43"/>
    <property type="match status" value="2"/>
</dbReference>
<proteinExistence type="predicted"/>
<name>A0ABY4QW52_9ACTN</name>
<evidence type="ECO:0000313" key="1">
    <source>
        <dbReference type="EMBL" id="UQX87225.1"/>
    </source>
</evidence>
<gene>
    <name evidence="1" type="ORF">M6D93_13045</name>
</gene>
<dbReference type="Proteomes" id="UP001056336">
    <property type="component" value="Chromosome"/>
</dbReference>